<sequence>MVCAFSTSTCDVQYVTIIDIVLKTVGKEGKVKEWRKKFKEMDKRKHNVNENQRNERKNSEVTRKIKGKTGLKKKGRPMVLKKRAIQLVTIVEYDGELIDKIWKMDDEEEIKIFGSSGKI</sequence>
<evidence type="ECO:0000313" key="3">
    <source>
        <dbReference type="Proteomes" id="UP000265703"/>
    </source>
</evidence>
<evidence type="ECO:0000256" key="1">
    <source>
        <dbReference type="SAM" id="MobiDB-lite"/>
    </source>
</evidence>
<protein>
    <submittedName>
        <fullName evidence="2">Uncharacterized protein</fullName>
    </submittedName>
</protein>
<reference evidence="2 3" key="1">
    <citation type="submission" date="2018-06" db="EMBL/GenBank/DDBJ databases">
        <title>Comparative genomics reveals the genomic features of Rhizophagus irregularis, R. cerebriforme, R. diaphanum and Gigaspora rosea, and their symbiotic lifestyle signature.</title>
        <authorList>
            <person name="Morin E."/>
            <person name="San Clemente H."/>
            <person name="Chen E.C.H."/>
            <person name="De La Providencia I."/>
            <person name="Hainaut M."/>
            <person name="Kuo A."/>
            <person name="Kohler A."/>
            <person name="Murat C."/>
            <person name="Tang N."/>
            <person name="Roy S."/>
            <person name="Loubradou J."/>
            <person name="Henrissat B."/>
            <person name="Grigoriev I.V."/>
            <person name="Corradi N."/>
            <person name="Roux C."/>
            <person name="Martin F.M."/>
        </authorList>
    </citation>
    <scope>NUCLEOTIDE SEQUENCE [LARGE SCALE GENOMIC DNA]</scope>
    <source>
        <strain evidence="2 3">DAOM 227022</strain>
    </source>
</reference>
<dbReference type="Proteomes" id="UP000265703">
    <property type="component" value="Unassembled WGS sequence"/>
</dbReference>
<dbReference type="EMBL" id="QKYT01000011">
    <property type="protein sequence ID" value="RIA98813.1"/>
    <property type="molecule type" value="Genomic_DNA"/>
</dbReference>
<keyword evidence="3" id="KW-1185">Reference proteome</keyword>
<dbReference type="AlphaFoldDB" id="A0A397TKP5"/>
<gene>
    <name evidence="2" type="ORF">C1645_812301</name>
</gene>
<accession>A0A397TKP5</accession>
<feature type="region of interest" description="Disordered" evidence="1">
    <location>
        <begin position="43"/>
        <end position="73"/>
    </location>
</feature>
<organism evidence="2 3">
    <name type="scientific">Glomus cerebriforme</name>
    <dbReference type="NCBI Taxonomy" id="658196"/>
    <lineage>
        <taxon>Eukaryota</taxon>
        <taxon>Fungi</taxon>
        <taxon>Fungi incertae sedis</taxon>
        <taxon>Mucoromycota</taxon>
        <taxon>Glomeromycotina</taxon>
        <taxon>Glomeromycetes</taxon>
        <taxon>Glomerales</taxon>
        <taxon>Glomeraceae</taxon>
        <taxon>Glomus</taxon>
    </lineage>
</organism>
<evidence type="ECO:0000313" key="2">
    <source>
        <dbReference type="EMBL" id="RIA98813.1"/>
    </source>
</evidence>
<feature type="compositionally biased region" description="Basic and acidic residues" evidence="1">
    <location>
        <begin position="52"/>
        <end position="63"/>
    </location>
</feature>
<comment type="caution">
    <text evidence="2">The sequence shown here is derived from an EMBL/GenBank/DDBJ whole genome shotgun (WGS) entry which is preliminary data.</text>
</comment>
<proteinExistence type="predicted"/>
<feature type="compositionally biased region" description="Basic residues" evidence="1">
    <location>
        <begin position="64"/>
        <end position="73"/>
    </location>
</feature>
<name>A0A397TKP5_9GLOM</name>